<proteinExistence type="predicted"/>
<keyword evidence="3" id="KW-1185">Reference proteome</keyword>
<dbReference type="AlphaFoldDB" id="A0A3Q9HPZ5"/>
<gene>
    <name evidence="2" type="ORF">BBF96_05720</name>
</gene>
<evidence type="ECO:0000313" key="3">
    <source>
        <dbReference type="Proteomes" id="UP000267250"/>
    </source>
</evidence>
<feature type="domain" description="DUF4097" evidence="1">
    <location>
        <begin position="49"/>
        <end position="294"/>
    </location>
</feature>
<dbReference type="PROSITE" id="PS51257">
    <property type="entry name" value="PROKAR_LIPOPROTEIN"/>
    <property type="match status" value="1"/>
</dbReference>
<protein>
    <recommendedName>
        <fullName evidence="1">DUF4097 domain-containing protein</fullName>
    </recommendedName>
</protein>
<sequence>MRKKYLTVVVLLALVGLVAGCIGLGRYEGKQTLMKKISAREEFVLQTFNGYVTIASSEDDNIHLEITKMARGDDQAKLKEFLEKEIYVDLIENDSKVEVKVKRPSFFPLSIMTAGVNFKVKIPNSTVSNINNKTSNDFVEVKDFSRRINVVSSNGHIELENVNGIMDVVTSNGRVTGNDIAGIIAVESKNGFINIEASDQGLLEVTLSTSNSSIIFRSPIDINGTYNLKTSNGRIIMEVPSDSKMDVTAETSNGSISCELQHTKRLLTDDIIKLIVNGGGAIVNLETSNSDIEIRGW</sequence>
<reference evidence="2 3" key="1">
    <citation type="submission" date="2016-07" db="EMBL/GenBank/DDBJ databases">
        <title>Genome and transcriptome analysis of iron-reducing fermentative bacteria Anoxybacter fermentans.</title>
        <authorList>
            <person name="Zeng X."/>
            <person name="Shao Z."/>
        </authorList>
    </citation>
    <scope>NUCLEOTIDE SEQUENCE [LARGE SCALE GENOMIC DNA]</scope>
    <source>
        <strain evidence="2 3">DY22613</strain>
    </source>
</reference>
<dbReference type="InterPro" id="IPR025164">
    <property type="entry name" value="Toastrack_DUF4097"/>
</dbReference>
<dbReference type="KEGG" id="aft:BBF96_05720"/>
<dbReference type="EMBL" id="CP016379">
    <property type="protein sequence ID" value="AZR72933.1"/>
    <property type="molecule type" value="Genomic_DNA"/>
</dbReference>
<dbReference type="OrthoDB" id="9804829at2"/>
<dbReference type="RefSeq" id="WP_127016266.1">
    <property type="nucleotide sequence ID" value="NZ_CP016379.1"/>
</dbReference>
<dbReference type="Proteomes" id="UP000267250">
    <property type="component" value="Chromosome"/>
</dbReference>
<dbReference type="Pfam" id="PF13349">
    <property type="entry name" value="DUF4097"/>
    <property type="match status" value="1"/>
</dbReference>
<name>A0A3Q9HPZ5_9FIRM</name>
<organism evidence="2 3">
    <name type="scientific">Anoxybacter fermentans</name>
    <dbReference type="NCBI Taxonomy" id="1323375"/>
    <lineage>
        <taxon>Bacteria</taxon>
        <taxon>Bacillati</taxon>
        <taxon>Bacillota</taxon>
        <taxon>Clostridia</taxon>
        <taxon>Halanaerobiales</taxon>
        <taxon>Anoxybacter</taxon>
    </lineage>
</organism>
<accession>A0A3Q9HPZ5</accession>
<evidence type="ECO:0000259" key="1">
    <source>
        <dbReference type="Pfam" id="PF13349"/>
    </source>
</evidence>
<evidence type="ECO:0000313" key="2">
    <source>
        <dbReference type="EMBL" id="AZR72933.1"/>
    </source>
</evidence>